<dbReference type="SUPFAM" id="SSF46565">
    <property type="entry name" value="Chaperone J-domain"/>
    <property type="match status" value="1"/>
</dbReference>
<evidence type="ECO:0000313" key="3">
    <source>
        <dbReference type="EMBL" id="GFP87287.1"/>
    </source>
</evidence>
<feature type="coiled-coil region" evidence="1">
    <location>
        <begin position="341"/>
        <end position="389"/>
    </location>
</feature>
<feature type="region of interest" description="Disordered" evidence="2">
    <location>
        <begin position="173"/>
        <end position="264"/>
    </location>
</feature>
<name>A0A830BIS4_9LAMI</name>
<feature type="compositionally biased region" description="Basic and acidic residues" evidence="2">
    <location>
        <begin position="173"/>
        <end position="199"/>
    </location>
</feature>
<sequence length="525" mass="59868">MSGLSIGRSHPRPCSGAKTLRRCRNNNVEADNVILIDVETDSFDNVIIIDVPDSLPNKTQCLSTHHRKDKKPSFKNVICIDDDESLDISHSFGFSAGTSSKNFADASTPVRLSKCKRTYSGNASRSNRFGLNGGSETDSSDSDYPDCELVEDSSGEVQERWEKAFSKRKRDFRNGHSDIRDDNNEKGDDSSRFGTKGDVDFGWDETGNSTSQVEENRKRTPKFKSRVDEESMNEEFFETKTLPHEQTDHSSARLSDDEKGFVSRNSSLSKGFLGRVLRTSHDKEAKLQEEDISMSNIQQEEDKDGENSPPCEETCIINEREKHKETDEYKRAMEEEWASRQQALQIQAEEAKNLRRLLKRRKAESLRLLDVERRQKERIEEVRNSQKKDEENMNLKERVQAEVRSELKRLEVSCHRLVLSIFSPGPSGLGQGLLLSQAREGRFLIDPLGLRSGWPGEPEAFSSVLSAMGWAMKMLAPMFLVQAAYKRALLTFHPDRASQSDIRQQVEAEEKFKLMNRLKEKYKPL</sequence>
<dbReference type="Proteomes" id="UP000653305">
    <property type="component" value="Unassembled WGS sequence"/>
</dbReference>
<dbReference type="PANTHER" id="PTHR36335:SF1">
    <property type="entry name" value="CHAPERONE DNAJ-DOMAIN SUPERFAMILY PROTEIN"/>
    <property type="match status" value="1"/>
</dbReference>
<feature type="region of interest" description="Disordered" evidence="2">
    <location>
        <begin position="283"/>
        <end position="315"/>
    </location>
</feature>
<evidence type="ECO:0000313" key="4">
    <source>
        <dbReference type="Proteomes" id="UP000653305"/>
    </source>
</evidence>
<accession>A0A830BIS4</accession>
<comment type="caution">
    <text evidence="3">The sequence shown here is derived from an EMBL/GenBank/DDBJ whole genome shotgun (WGS) entry which is preliminary data.</text>
</comment>
<feature type="compositionally biased region" description="Basic and acidic residues" evidence="2">
    <location>
        <begin position="237"/>
        <end position="261"/>
    </location>
</feature>
<reference evidence="3" key="1">
    <citation type="submission" date="2020-07" db="EMBL/GenBank/DDBJ databases">
        <title>Ethylene signaling mediates host invasion by parasitic plants.</title>
        <authorList>
            <person name="Yoshida S."/>
        </authorList>
    </citation>
    <scope>NUCLEOTIDE SEQUENCE</scope>
    <source>
        <strain evidence="3">Okayama</strain>
    </source>
</reference>
<dbReference type="EMBL" id="BMAC01000142">
    <property type="protein sequence ID" value="GFP87287.1"/>
    <property type="molecule type" value="Genomic_DNA"/>
</dbReference>
<protein>
    <submittedName>
        <fullName evidence="3">Uncharacterized protein</fullName>
    </submittedName>
</protein>
<proteinExistence type="predicted"/>
<feature type="compositionally biased region" description="Acidic residues" evidence="2">
    <location>
        <begin position="138"/>
        <end position="154"/>
    </location>
</feature>
<dbReference type="OrthoDB" id="498970at2759"/>
<dbReference type="InterPro" id="IPR036869">
    <property type="entry name" value="J_dom_sf"/>
</dbReference>
<organism evidence="3 4">
    <name type="scientific">Phtheirospermum japonicum</name>
    <dbReference type="NCBI Taxonomy" id="374723"/>
    <lineage>
        <taxon>Eukaryota</taxon>
        <taxon>Viridiplantae</taxon>
        <taxon>Streptophyta</taxon>
        <taxon>Embryophyta</taxon>
        <taxon>Tracheophyta</taxon>
        <taxon>Spermatophyta</taxon>
        <taxon>Magnoliopsida</taxon>
        <taxon>eudicotyledons</taxon>
        <taxon>Gunneridae</taxon>
        <taxon>Pentapetalae</taxon>
        <taxon>asterids</taxon>
        <taxon>lamiids</taxon>
        <taxon>Lamiales</taxon>
        <taxon>Orobanchaceae</taxon>
        <taxon>Orobanchaceae incertae sedis</taxon>
        <taxon>Phtheirospermum</taxon>
    </lineage>
</organism>
<evidence type="ECO:0000256" key="2">
    <source>
        <dbReference type="SAM" id="MobiDB-lite"/>
    </source>
</evidence>
<keyword evidence="4" id="KW-1185">Reference proteome</keyword>
<feature type="region of interest" description="Disordered" evidence="2">
    <location>
        <begin position="126"/>
        <end position="155"/>
    </location>
</feature>
<dbReference type="AlphaFoldDB" id="A0A830BIS4"/>
<dbReference type="PANTHER" id="PTHR36335">
    <property type="entry name" value="CHAPERONE DNAJ-DOMAIN SUPERFAMILY PROTEIN"/>
    <property type="match status" value="1"/>
</dbReference>
<evidence type="ECO:0000256" key="1">
    <source>
        <dbReference type="SAM" id="Coils"/>
    </source>
</evidence>
<gene>
    <name evidence="3" type="ORF">PHJA_000872400</name>
</gene>
<dbReference type="Gene3D" id="1.10.287.110">
    <property type="entry name" value="DnaJ domain"/>
    <property type="match status" value="1"/>
</dbReference>
<feature type="compositionally biased region" description="Polar residues" evidence="2">
    <location>
        <begin position="126"/>
        <end position="137"/>
    </location>
</feature>
<keyword evidence="1" id="KW-0175">Coiled coil</keyword>